<sequence length="195" mass="22774">MKPEKKNKKQEIINKYNQTSEFYDRRYVKIQQDKFSLILKDNSIYEKLILDAGCGTGLLFGVIDNSFEKSNITDFHYVGVDISINMLKRFHSKLDQKVKNVNLILTDLENLPFRENKFTLLFSFTSLQNLPDVIEGVKESFRVVKDGTDVNFSILRKKLNKERLKVLLKPLIKYMKIIDIESIEDVLFTGKALKE</sequence>
<dbReference type="AlphaFoldDB" id="X1EFP2"/>
<feature type="domain" description="Methyltransferase" evidence="1">
    <location>
        <begin position="49"/>
        <end position="147"/>
    </location>
</feature>
<organism evidence="2">
    <name type="scientific">marine sediment metagenome</name>
    <dbReference type="NCBI Taxonomy" id="412755"/>
    <lineage>
        <taxon>unclassified sequences</taxon>
        <taxon>metagenomes</taxon>
        <taxon>ecological metagenomes</taxon>
    </lineage>
</organism>
<dbReference type="SUPFAM" id="SSF53335">
    <property type="entry name" value="S-adenosyl-L-methionine-dependent methyltransferases"/>
    <property type="match status" value="1"/>
</dbReference>
<evidence type="ECO:0000313" key="2">
    <source>
        <dbReference type="EMBL" id="GAH32116.1"/>
    </source>
</evidence>
<dbReference type="Gene3D" id="3.40.50.150">
    <property type="entry name" value="Vaccinia Virus protein VP39"/>
    <property type="match status" value="1"/>
</dbReference>
<protein>
    <recommendedName>
        <fullName evidence="1">Methyltransferase domain-containing protein</fullName>
    </recommendedName>
</protein>
<dbReference type="PANTHER" id="PTHR43591">
    <property type="entry name" value="METHYLTRANSFERASE"/>
    <property type="match status" value="1"/>
</dbReference>
<proteinExistence type="predicted"/>
<dbReference type="InterPro" id="IPR029063">
    <property type="entry name" value="SAM-dependent_MTases_sf"/>
</dbReference>
<dbReference type="Pfam" id="PF13649">
    <property type="entry name" value="Methyltransf_25"/>
    <property type="match status" value="1"/>
</dbReference>
<evidence type="ECO:0000259" key="1">
    <source>
        <dbReference type="Pfam" id="PF13649"/>
    </source>
</evidence>
<gene>
    <name evidence="2" type="ORF">S03H2_19715</name>
</gene>
<dbReference type="InterPro" id="IPR041698">
    <property type="entry name" value="Methyltransf_25"/>
</dbReference>
<comment type="caution">
    <text evidence="2">The sequence shown here is derived from an EMBL/GenBank/DDBJ whole genome shotgun (WGS) entry which is preliminary data.</text>
</comment>
<reference evidence="2" key="1">
    <citation type="journal article" date="2014" name="Front. Microbiol.">
        <title>High frequency of phylogenetically diverse reductive dehalogenase-homologous genes in deep subseafloor sedimentary metagenomes.</title>
        <authorList>
            <person name="Kawai M."/>
            <person name="Futagami T."/>
            <person name="Toyoda A."/>
            <person name="Takaki Y."/>
            <person name="Nishi S."/>
            <person name="Hori S."/>
            <person name="Arai W."/>
            <person name="Tsubouchi T."/>
            <person name="Morono Y."/>
            <person name="Uchiyama I."/>
            <person name="Ito T."/>
            <person name="Fujiyama A."/>
            <person name="Inagaki F."/>
            <person name="Takami H."/>
        </authorList>
    </citation>
    <scope>NUCLEOTIDE SEQUENCE</scope>
    <source>
        <strain evidence="2">Expedition CK06-06</strain>
    </source>
</reference>
<dbReference type="EMBL" id="BARU01010324">
    <property type="protein sequence ID" value="GAH32116.1"/>
    <property type="molecule type" value="Genomic_DNA"/>
</dbReference>
<name>X1EFP2_9ZZZZ</name>
<dbReference type="CDD" id="cd02440">
    <property type="entry name" value="AdoMet_MTases"/>
    <property type="match status" value="1"/>
</dbReference>
<accession>X1EFP2</accession>